<evidence type="ECO:0000313" key="4">
    <source>
        <dbReference type="Proteomes" id="UP000236594"/>
    </source>
</evidence>
<keyword evidence="4" id="KW-1185">Reference proteome</keyword>
<keyword evidence="2" id="KW-0732">Signal</keyword>
<proteinExistence type="predicted"/>
<feature type="signal peptide" evidence="2">
    <location>
        <begin position="1"/>
        <end position="18"/>
    </location>
</feature>
<keyword evidence="1" id="KW-0175">Coiled coil</keyword>
<evidence type="ECO:0000256" key="2">
    <source>
        <dbReference type="SAM" id="SignalP"/>
    </source>
</evidence>
<protein>
    <submittedName>
        <fullName evidence="3">Cell wall anchor protein</fullName>
    </submittedName>
</protein>
<comment type="caution">
    <text evidence="3">The sequence shown here is derived from an EMBL/GenBank/DDBJ whole genome shotgun (WGS) entry which is preliminary data.</text>
</comment>
<accession>A0A316XBM4</accession>
<gene>
    <name evidence="3" type="ORF">C1631_008810</name>
</gene>
<dbReference type="OrthoDB" id="658938at2"/>
<name>A0A316XBM4_9FLAO</name>
<sequence>MKKTLLIAGMAFSSLMCAQNAPGITIHDTRNTNDLPAAYNHEVKAEFKFRDVVGVPGKGNYSGMLTIAPWFDNSGNKRHQLNFNDGGIFYRNGLSTDPQWGSWSKLLLQSSEGKVRIGSNDPDTNSAALLRVYDQNDVMMEVTNSYGTFQIAKSGCNGCYGGTPGDTVLRNLGSSHNIIIAQPNDNNDGKTFVGFQDATRGIWIKFLNNGIAKFDGKIHAKEIEVKANVWADYVFKKDYQLKSLEEVEKHITEKGHLPNIPSAAEVIENGINVAEMNTKFLEKIEELTLYSIDQNKQLKSQTLQLQQVQEENKMLKLQIEEINKKIKEIQKL</sequence>
<organism evidence="3 4">
    <name type="scientific">Chryseobacterium phosphatilyticum</name>
    <dbReference type="NCBI Taxonomy" id="475075"/>
    <lineage>
        <taxon>Bacteria</taxon>
        <taxon>Pseudomonadati</taxon>
        <taxon>Bacteroidota</taxon>
        <taxon>Flavobacteriia</taxon>
        <taxon>Flavobacteriales</taxon>
        <taxon>Weeksellaceae</taxon>
        <taxon>Chryseobacterium group</taxon>
        <taxon>Chryseobacterium</taxon>
    </lineage>
</organism>
<dbReference type="RefSeq" id="WP_103247146.1">
    <property type="nucleotide sequence ID" value="NZ_PPED02000002.1"/>
</dbReference>
<feature type="coiled-coil region" evidence="1">
    <location>
        <begin position="298"/>
        <end position="332"/>
    </location>
</feature>
<evidence type="ECO:0000256" key="1">
    <source>
        <dbReference type="SAM" id="Coils"/>
    </source>
</evidence>
<feature type="chain" id="PRO_5016233596" evidence="2">
    <location>
        <begin position="19"/>
        <end position="332"/>
    </location>
</feature>
<evidence type="ECO:0000313" key="3">
    <source>
        <dbReference type="EMBL" id="PWN70086.1"/>
    </source>
</evidence>
<reference evidence="3 4" key="1">
    <citation type="submission" date="2018-04" db="EMBL/GenBank/DDBJ databases">
        <title>Draft Genome Sequence of Phosphate-Solubilizing Chryseobacterium sp. ISE14 that is a Biocontrol and Plant Growth-Promoting Rhizobacterium Isolated from Cucumber.</title>
        <authorList>
            <person name="Jeong J.-J."/>
            <person name="Sang M.K."/>
            <person name="Choi I.-G."/>
            <person name="Kim K.D."/>
        </authorList>
    </citation>
    <scope>NUCLEOTIDE SEQUENCE [LARGE SCALE GENOMIC DNA]</scope>
    <source>
        <strain evidence="3 4">ISE14</strain>
    </source>
</reference>
<dbReference type="Proteomes" id="UP000236594">
    <property type="component" value="Unassembled WGS sequence"/>
</dbReference>
<dbReference type="EMBL" id="PPED02000002">
    <property type="protein sequence ID" value="PWN70086.1"/>
    <property type="molecule type" value="Genomic_DNA"/>
</dbReference>
<dbReference type="AlphaFoldDB" id="A0A316XBM4"/>